<dbReference type="InterPro" id="IPR011701">
    <property type="entry name" value="MFS"/>
</dbReference>
<feature type="transmembrane region" description="Helical" evidence="4">
    <location>
        <begin position="46"/>
        <end position="71"/>
    </location>
</feature>
<organism evidence="6 7">
    <name type="scientific">Marinobacterium mangrovicola</name>
    <dbReference type="NCBI Taxonomy" id="1476959"/>
    <lineage>
        <taxon>Bacteria</taxon>
        <taxon>Pseudomonadati</taxon>
        <taxon>Pseudomonadota</taxon>
        <taxon>Gammaproteobacteria</taxon>
        <taxon>Oceanospirillales</taxon>
        <taxon>Oceanospirillaceae</taxon>
        <taxon>Marinobacterium</taxon>
    </lineage>
</organism>
<feature type="transmembrane region" description="Helical" evidence="4">
    <location>
        <begin position="280"/>
        <end position="299"/>
    </location>
</feature>
<dbReference type="PANTHER" id="PTHR42910">
    <property type="entry name" value="TRANSPORTER SCO4007-RELATED"/>
    <property type="match status" value="1"/>
</dbReference>
<keyword evidence="3 4" id="KW-0472">Membrane</keyword>
<dbReference type="PROSITE" id="PS50850">
    <property type="entry name" value="MFS"/>
    <property type="match status" value="1"/>
</dbReference>
<accession>A0A4R1GJ42</accession>
<gene>
    <name evidence="6" type="ORF">CLV83_2911</name>
</gene>
<dbReference type="SUPFAM" id="SSF103473">
    <property type="entry name" value="MFS general substrate transporter"/>
    <property type="match status" value="1"/>
</dbReference>
<dbReference type="Pfam" id="PF07690">
    <property type="entry name" value="MFS_1"/>
    <property type="match status" value="1"/>
</dbReference>
<evidence type="ECO:0000256" key="4">
    <source>
        <dbReference type="SAM" id="Phobius"/>
    </source>
</evidence>
<feature type="transmembrane region" description="Helical" evidence="4">
    <location>
        <begin position="211"/>
        <end position="236"/>
    </location>
</feature>
<dbReference type="EMBL" id="SMFU01000009">
    <property type="protein sequence ID" value="TCK05969.1"/>
    <property type="molecule type" value="Genomic_DNA"/>
</dbReference>
<dbReference type="CDD" id="cd17324">
    <property type="entry name" value="MFS_NepI_like"/>
    <property type="match status" value="1"/>
</dbReference>
<feature type="transmembrane region" description="Helical" evidence="4">
    <location>
        <begin position="83"/>
        <end position="101"/>
    </location>
</feature>
<comment type="caution">
    <text evidence="6">The sequence shown here is derived from an EMBL/GenBank/DDBJ whole genome shotgun (WGS) entry which is preliminary data.</text>
</comment>
<dbReference type="InterPro" id="IPR020846">
    <property type="entry name" value="MFS_dom"/>
</dbReference>
<evidence type="ECO:0000256" key="2">
    <source>
        <dbReference type="ARBA" id="ARBA00022989"/>
    </source>
</evidence>
<name>A0A4R1GJ42_9GAMM</name>
<evidence type="ECO:0000259" key="5">
    <source>
        <dbReference type="PROSITE" id="PS50850"/>
    </source>
</evidence>
<evidence type="ECO:0000313" key="6">
    <source>
        <dbReference type="EMBL" id="TCK05969.1"/>
    </source>
</evidence>
<dbReference type="PANTHER" id="PTHR42910:SF1">
    <property type="entry name" value="MAJOR FACILITATOR SUPERFAMILY (MFS) PROFILE DOMAIN-CONTAINING PROTEIN"/>
    <property type="match status" value="1"/>
</dbReference>
<feature type="transmembrane region" description="Helical" evidence="4">
    <location>
        <begin position="305"/>
        <end position="326"/>
    </location>
</feature>
<keyword evidence="7" id="KW-1185">Reference proteome</keyword>
<evidence type="ECO:0000256" key="1">
    <source>
        <dbReference type="ARBA" id="ARBA00022692"/>
    </source>
</evidence>
<dbReference type="AlphaFoldDB" id="A0A4R1GJ42"/>
<feature type="domain" description="Major facilitator superfamily (MFS) profile" evidence="5">
    <location>
        <begin position="14"/>
        <end position="395"/>
    </location>
</feature>
<feature type="transmembrane region" description="Helical" evidence="4">
    <location>
        <begin position="371"/>
        <end position="391"/>
    </location>
</feature>
<dbReference type="GO" id="GO:0022857">
    <property type="term" value="F:transmembrane transporter activity"/>
    <property type="evidence" value="ECO:0007669"/>
    <property type="project" value="InterPro"/>
</dbReference>
<protein>
    <submittedName>
        <fullName evidence="6">Putative MFS family arabinose efflux permease</fullName>
    </submittedName>
</protein>
<feature type="transmembrane region" description="Helical" evidence="4">
    <location>
        <begin position="346"/>
        <end position="365"/>
    </location>
</feature>
<feature type="transmembrane region" description="Helical" evidence="4">
    <location>
        <begin position="140"/>
        <end position="158"/>
    </location>
</feature>
<keyword evidence="2 4" id="KW-1133">Transmembrane helix</keyword>
<proteinExistence type="predicted"/>
<evidence type="ECO:0000313" key="7">
    <source>
        <dbReference type="Proteomes" id="UP000294546"/>
    </source>
</evidence>
<dbReference type="Gene3D" id="1.20.1250.20">
    <property type="entry name" value="MFS general substrate transporter like domains"/>
    <property type="match status" value="1"/>
</dbReference>
<dbReference type="Proteomes" id="UP000294546">
    <property type="component" value="Unassembled WGS sequence"/>
</dbReference>
<sequence>MSQMEGADSESRISSRLALLFALASGAAVGNLYWAQPLLDYIGEAFTVSAGSAGLLVTATQIGYALGIFLLVPLGDVIDRRRFIPLVMLCSAAALTLSAFAPSFSMLLSALMLVGFTTVSGQLLIPLAGDLADNRDRGRLIGIIVSGILIGILASRTISGLMADLLGWRAIYIAAALLTLILALIMSKALPKVERREPVRYLSLLKSVFSIVAKYPAVQVTLGLGAMMFAVFTLFWTGLTFLLSSEPFNYSASQIGLVGLAGLTGAVAARRCGSLHDKGLSVPATGIFLLLLLVALIVADLGSESILLILVAVILLDVAIQGMNVLNQSRLMAVDSASRSRLNTAFIVSNFAGGAIGSALAGLLWSLGGWLAISMGEILLTLCALGLWFYCRNGALKQGQH</sequence>
<feature type="transmembrane region" description="Helical" evidence="4">
    <location>
        <begin position="248"/>
        <end position="268"/>
    </location>
</feature>
<dbReference type="InterPro" id="IPR036259">
    <property type="entry name" value="MFS_trans_sf"/>
</dbReference>
<feature type="transmembrane region" description="Helical" evidence="4">
    <location>
        <begin position="170"/>
        <end position="190"/>
    </location>
</feature>
<evidence type="ECO:0000256" key="3">
    <source>
        <dbReference type="ARBA" id="ARBA00023136"/>
    </source>
</evidence>
<keyword evidence="1 4" id="KW-0812">Transmembrane</keyword>
<feature type="transmembrane region" description="Helical" evidence="4">
    <location>
        <begin position="107"/>
        <end position="128"/>
    </location>
</feature>
<reference evidence="6 7" key="1">
    <citation type="submission" date="2019-03" db="EMBL/GenBank/DDBJ databases">
        <title>Genomic Encyclopedia of Archaeal and Bacterial Type Strains, Phase II (KMG-II): from individual species to whole genera.</title>
        <authorList>
            <person name="Goeker M."/>
        </authorList>
    </citation>
    <scope>NUCLEOTIDE SEQUENCE [LARGE SCALE GENOMIC DNA]</scope>
    <source>
        <strain evidence="6 7">DSM 27697</strain>
    </source>
</reference>